<evidence type="ECO:0000313" key="3">
    <source>
        <dbReference type="Proteomes" id="UP000001937"/>
    </source>
</evidence>
<accession>Q2J972</accession>
<feature type="compositionally biased region" description="Polar residues" evidence="1">
    <location>
        <begin position="1"/>
        <end position="10"/>
    </location>
</feature>
<dbReference type="STRING" id="106370.Francci3_2812"/>
<protein>
    <submittedName>
        <fullName evidence="2">Uncharacterized protein</fullName>
    </submittedName>
</protein>
<dbReference type="EMBL" id="CP000249">
    <property type="protein sequence ID" value="ABD12170.1"/>
    <property type="molecule type" value="Genomic_DNA"/>
</dbReference>
<dbReference type="eggNOG" id="COG1028">
    <property type="taxonomic scope" value="Bacteria"/>
</dbReference>
<dbReference type="KEGG" id="fra:Francci3_2812"/>
<feature type="region of interest" description="Disordered" evidence="1">
    <location>
        <begin position="1"/>
        <end position="34"/>
    </location>
</feature>
<gene>
    <name evidence="2" type="ordered locus">Francci3_2812</name>
</gene>
<keyword evidence="3" id="KW-1185">Reference proteome</keyword>
<reference evidence="2 3" key="1">
    <citation type="journal article" date="2007" name="Genome Res.">
        <title>Genome characteristics of facultatively symbiotic Frankia sp. strains reflect host range and host plant biogeography.</title>
        <authorList>
            <person name="Normand P."/>
            <person name="Lapierre P."/>
            <person name="Tisa L.S."/>
            <person name="Gogarten J.P."/>
            <person name="Alloisio N."/>
            <person name="Bagnarol E."/>
            <person name="Bassi C.A."/>
            <person name="Berry A.M."/>
            <person name="Bickhart D.M."/>
            <person name="Choisne N."/>
            <person name="Couloux A."/>
            <person name="Cournoyer B."/>
            <person name="Cruveiller S."/>
            <person name="Daubin V."/>
            <person name="Demange N."/>
            <person name="Francino M.P."/>
            <person name="Goltsman E."/>
            <person name="Huang Y."/>
            <person name="Kopp O.R."/>
            <person name="Labarre L."/>
            <person name="Lapidus A."/>
            <person name="Lavire C."/>
            <person name="Marechal J."/>
            <person name="Martinez M."/>
            <person name="Mastronunzio J.E."/>
            <person name="Mullin B.C."/>
            <person name="Niemann J."/>
            <person name="Pujic P."/>
            <person name="Rawnsley T."/>
            <person name="Rouy Z."/>
            <person name="Schenowitz C."/>
            <person name="Sellstedt A."/>
            <person name="Tavares F."/>
            <person name="Tomkins J.P."/>
            <person name="Vallenet D."/>
            <person name="Valverde C."/>
            <person name="Wall L.G."/>
            <person name="Wang Y."/>
            <person name="Medigue C."/>
            <person name="Benson D.R."/>
        </authorList>
    </citation>
    <scope>NUCLEOTIDE SEQUENCE [LARGE SCALE GENOMIC DNA]</scope>
    <source>
        <strain evidence="3">DSM 45818 / CECT 9043 / CcI3</strain>
    </source>
</reference>
<name>Q2J972_FRACC</name>
<dbReference type="AlphaFoldDB" id="Q2J972"/>
<evidence type="ECO:0000313" key="2">
    <source>
        <dbReference type="EMBL" id="ABD12170.1"/>
    </source>
</evidence>
<sequence length="113" mass="12276">MTGQRASSWSAAHRLPHHGERRSSGHYQQDGLGRDSRGALRVFSAMLDPFRPGPDVGADTPAWLATSPEINGVSGRFFVRHETVITASHTTDVARCNQLWDAGARLVGLPSEL</sequence>
<dbReference type="HOGENOM" id="CLU_2129764_0_0_11"/>
<organism evidence="2 3">
    <name type="scientific">Frankia casuarinae (strain DSM 45818 / CECT 9043 / HFP020203 / CcI3)</name>
    <dbReference type="NCBI Taxonomy" id="106370"/>
    <lineage>
        <taxon>Bacteria</taxon>
        <taxon>Bacillati</taxon>
        <taxon>Actinomycetota</taxon>
        <taxon>Actinomycetes</taxon>
        <taxon>Frankiales</taxon>
        <taxon>Frankiaceae</taxon>
        <taxon>Frankia</taxon>
    </lineage>
</organism>
<proteinExistence type="predicted"/>
<dbReference type="Proteomes" id="UP000001937">
    <property type="component" value="Chromosome"/>
</dbReference>
<evidence type="ECO:0000256" key="1">
    <source>
        <dbReference type="SAM" id="MobiDB-lite"/>
    </source>
</evidence>